<evidence type="ECO:0000256" key="1">
    <source>
        <dbReference type="ARBA" id="ARBA00004123"/>
    </source>
</evidence>
<dbReference type="GO" id="GO:1990726">
    <property type="term" value="C:Lsm1-7-Pat1 complex"/>
    <property type="evidence" value="ECO:0007669"/>
    <property type="project" value="TreeGrafter"/>
</dbReference>
<sequence length="89" mass="9850">MASTILPLELVDRCIGSSIWVLMKNEREFVGTLMGFDDYVNMVLKDVKEYEVTAEGITETPLGQTLLNGNNIAMVRHTSAPSPYRSTGI</sequence>
<evidence type="ECO:0000256" key="5">
    <source>
        <dbReference type="ARBA" id="ARBA00022884"/>
    </source>
</evidence>
<comment type="subunit">
    <text evidence="10">LSm subunits form a heteromer with a doughnut shape.</text>
</comment>
<dbReference type="Gene3D" id="2.30.30.100">
    <property type="match status" value="1"/>
</dbReference>
<keyword evidence="13" id="KW-1185">Reference proteome</keyword>
<dbReference type="AlphaFoldDB" id="A0AA38HH71"/>
<evidence type="ECO:0000259" key="11">
    <source>
        <dbReference type="PROSITE" id="PS52002"/>
    </source>
</evidence>
<evidence type="ECO:0000256" key="8">
    <source>
        <dbReference type="ARBA" id="ARBA00023242"/>
    </source>
</evidence>
<dbReference type="PANTHER" id="PTHR20971">
    <property type="entry name" value="U6 SNRNA-ASSOCIATED PROTEIN"/>
    <property type="match status" value="1"/>
</dbReference>
<evidence type="ECO:0000313" key="12">
    <source>
        <dbReference type="EMBL" id="KAI9639566.1"/>
    </source>
</evidence>
<keyword evidence="8 10" id="KW-0539">Nucleus</keyword>
<dbReference type="GO" id="GO:0003723">
    <property type="term" value="F:RNA binding"/>
    <property type="evidence" value="ECO:0007669"/>
    <property type="project" value="UniProtKB-KW"/>
</dbReference>
<dbReference type="EMBL" id="JAKWFO010000001">
    <property type="protein sequence ID" value="KAI9639566.1"/>
    <property type="molecule type" value="Genomic_DNA"/>
</dbReference>
<dbReference type="CDD" id="cd01732">
    <property type="entry name" value="LSm5"/>
    <property type="match status" value="1"/>
</dbReference>
<keyword evidence="5 10" id="KW-0694">RNA-binding</keyword>
<organism evidence="12 13">
    <name type="scientific">Dioszegia hungarica</name>
    <dbReference type="NCBI Taxonomy" id="4972"/>
    <lineage>
        <taxon>Eukaryota</taxon>
        <taxon>Fungi</taxon>
        <taxon>Dikarya</taxon>
        <taxon>Basidiomycota</taxon>
        <taxon>Agaricomycotina</taxon>
        <taxon>Tremellomycetes</taxon>
        <taxon>Tremellales</taxon>
        <taxon>Bulleribasidiaceae</taxon>
        <taxon>Dioszegia</taxon>
    </lineage>
</organism>
<reference evidence="12" key="1">
    <citation type="journal article" date="2022" name="G3 (Bethesda)">
        <title>High quality genome of the basidiomycete yeast Dioszegia hungarica PDD-24b-2 isolated from cloud water.</title>
        <authorList>
            <person name="Jarrige D."/>
            <person name="Haridas S."/>
            <person name="Bleykasten-Grosshans C."/>
            <person name="Joly M."/>
            <person name="Nadalig T."/>
            <person name="Sancelme M."/>
            <person name="Vuilleumier S."/>
            <person name="Grigoriev I.V."/>
            <person name="Amato P."/>
            <person name="Bringel F."/>
        </authorList>
    </citation>
    <scope>NUCLEOTIDE SEQUENCE</scope>
    <source>
        <strain evidence="12">PDD-24b-2</strain>
    </source>
</reference>
<evidence type="ECO:0000256" key="9">
    <source>
        <dbReference type="ARBA" id="ARBA00023274"/>
    </source>
</evidence>
<dbReference type="GO" id="GO:0005688">
    <property type="term" value="C:U6 snRNP"/>
    <property type="evidence" value="ECO:0007669"/>
    <property type="project" value="TreeGrafter"/>
</dbReference>
<dbReference type="GO" id="GO:0005681">
    <property type="term" value="C:spliceosomal complex"/>
    <property type="evidence" value="ECO:0007669"/>
    <property type="project" value="UniProtKB-KW"/>
</dbReference>
<dbReference type="InterPro" id="IPR001163">
    <property type="entry name" value="Sm_dom_euk/arc"/>
</dbReference>
<name>A0AA38HH71_9TREE</name>
<dbReference type="SMART" id="SM00651">
    <property type="entry name" value="Sm"/>
    <property type="match status" value="1"/>
</dbReference>
<comment type="subcellular location">
    <subcellularLocation>
        <location evidence="1 10">Nucleus</location>
    </subcellularLocation>
</comment>
<keyword evidence="6" id="KW-0007">Acetylation</keyword>
<keyword evidence="4 10" id="KW-0747">Spliceosome</keyword>
<dbReference type="InterPro" id="IPR047575">
    <property type="entry name" value="Sm"/>
</dbReference>
<dbReference type="PROSITE" id="PS52002">
    <property type="entry name" value="SM"/>
    <property type="match status" value="1"/>
</dbReference>
<proteinExistence type="inferred from homology"/>
<evidence type="ECO:0000256" key="7">
    <source>
        <dbReference type="ARBA" id="ARBA00023187"/>
    </source>
</evidence>
<dbReference type="FunFam" id="2.30.30.100:FF:000003">
    <property type="entry name" value="U6 snRNA-associated Sm-like protein LSm5"/>
    <property type="match status" value="1"/>
</dbReference>
<protein>
    <recommendedName>
        <fullName evidence="10">LSM complex subunit LSM5</fullName>
    </recommendedName>
</protein>
<comment type="similarity">
    <text evidence="2 10">Belongs to the snRNP Sm proteins family.</text>
</comment>
<keyword evidence="9 10" id="KW-0687">Ribonucleoprotein</keyword>
<keyword evidence="7 10" id="KW-0508">mRNA splicing</keyword>
<dbReference type="GO" id="GO:0000398">
    <property type="term" value="P:mRNA splicing, via spliceosome"/>
    <property type="evidence" value="ECO:0007669"/>
    <property type="project" value="TreeGrafter"/>
</dbReference>
<evidence type="ECO:0000256" key="3">
    <source>
        <dbReference type="ARBA" id="ARBA00022664"/>
    </source>
</evidence>
<dbReference type="Proteomes" id="UP001164286">
    <property type="component" value="Unassembled WGS sequence"/>
</dbReference>
<keyword evidence="3 10" id="KW-0507">mRNA processing</keyword>
<dbReference type="InterPro" id="IPR010920">
    <property type="entry name" value="LSM_dom_sf"/>
</dbReference>
<feature type="domain" description="Sm" evidence="11">
    <location>
        <begin position="6"/>
        <end position="81"/>
    </location>
</feature>
<dbReference type="GO" id="GO:0046540">
    <property type="term" value="C:U4/U6 x U5 tri-snRNP complex"/>
    <property type="evidence" value="ECO:0007669"/>
    <property type="project" value="TreeGrafter"/>
</dbReference>
<evidence type="ECO:0000256" key="4">
    <source>
        <dbReference type="ARBA" id="ARBA00022728"/>
    </source>
</evidence>
<evidence type="ECO:0000256" key="10">
    <source>
        <dbReference type="RuleBase" id="RU365055"/>
    </source>
</evidence>
<dbReference type="Pfam" id="PF01423">
    <property type="entry name" value="LSM"/>
    <property type="match status" value="1"/>
</dbReference>
<evidence type="ECO:0000256" key="6">
    <source>
        <dbReference type="ARBA" id="ARBA00022990"/>
    </source>
</evidence>
<dbReference type="PANTHER" id="PTHR20971:SF0">
    <property type="entry name" value="U6 SNRNA-ASSOCIATED SM-LIKE PROTEIN LSM5"/>
    <property type="match status" value="1"/>
</dbReference>
<accession>A0AA38HH71</accession>
<evidence type="ECO:0000313" key="13">
    <source>
        <dbReference type="Proteomes" id="UP001164286"/>
    </source>
</evidence>
<comment type="caution">
    <text evidence="12">The sequence shown here is derived from an EMBL/GenBank/DDBJ whole genome shotgun (WGS) entry which is preliminary data.</text>
</comment>
<dbReference type="SUPFAM" id="SSF50182">
    <property type="entry name" value="Sm-like ribonucleoproteins"/>
    <property type="match status" value="1"/>
</dbReference>
<gene>
    <name evidence="10" type="primary">LSM5</name>
    <name evidence="12" type="ORF">MKK02DRAFT_39882</name>
</gene>
<comment type="function">
    <text evidence="10">Plays a role in U6 snRNP assembly and function. Binds to the 3' end of U6 snRNA.</text>
</comment>
<dbReference type="InterPro" id="IPR033871">
    <property type="entry name" value="LSm5"/>
</dbReference>
<evidence type="ECO:0000256" key="2">
    <source>
        <dbReference type="ARBA" id="ARBA00006850"/>
    </source>
</evidence>